<dbReference type="PANTHER" id="PTHR36786">
    <property type="entry name" value="2-ISOPROPYLMALATE SYNTHASE"/>
    <property type="match status" value="1"/>
</dbReference>
<dbReference type="AlphaFoldDB" id="A0A8X8Z2C2"/>
<dbReference type="EMBL" id="PNBA02000020">
    <property type="protein sequence ID" value="KAG6388858.1"/>
    <property type="molecule type" value="Genomic_DNA"/>
</dbReference>
<dbReference type="Pfam" id="PF25104">
    <property type="entry name" value="DUF7812"/>
    <property type="match status" value="1"/>
</dbReference>
<reference evidence="2" key="2">
    <citation type="submission" date="2020-08" db="EMBL/GenBank/DDBJ databases">
        <title>Plant Genome Project.</title>
        <authorList>
            <person name="Zhang R.-G."/>
        </authorList>
    </citation>
    <scope>NUCLEOTIDE SEQUENCE</scope>
    <source>
        <strain evidence="2">Huo1</strain>
        <tissue evidence="2">Leaf</tissue>
    </source>
</reference>
<evidence type="ECO:0000259" key="1">
    <source>
        <dbReference type="Pfam" id="PF25104"/>
    </source>
</evidence>
<name>A0A8X8Z2C2_SALSN</name>
<reference evidence="2" key="1">
    <citation type="submission" date="2018-01" db="EMBL/GenBank/DDBJ databases">
        <authorList>
            <person name="Mao J.F."/>
        </authorList>
    </citation>
    <scope>NUCLEOTIDE SEQUENCE</scope>
    <source>
        <strain evidence="2">Huo1</strain>
        <tissue evidence="2">Leaf</tissue>
    </source>
</reference>
<protein>
    <recommendedName>
        <fullName evidence="1">DUF7812 domain-containing protein</fullName>
    </recommendedName>
</protein>
<feature type="domain" description="DUF7812" evidence="1">
    <location>
        <begin position="149"/>
        <end position="622"/>
    </location>
</feature>
<gene>
    <name evidence="2" type="ORF">SASPL_150294</name>
</gene>
<evidence type="ECO:0000313" key="3">
    <source>
        <dbReference type="Proteomes" id="UP000298416"/>
    </source>
</evidence>
<proteinExistence type="predicted"/>
<sequence>MESSKKTRGRKRTRALETLLPNFDSPEVPSLSLSLGVCVCVFYNVFRNSFQRSPSILIEGINQSALKNLYSILVKLSSNPQWKIKYVEGSHEFDLRICNEGIKLKSGDICELSDVLFDKLEARFERLFSELTENSSSSDLFNAVEVLSLLFRCCILLLPLLALRQSLVLEKGAILLKIIRKLMLPGSVRDTGKHAFVFEESVYSDNGCSASSVEGFSASIEFLEPCNPLLFLKCTMLEVFVDELLAHRQVTGYLKMISSAASTNGVLFSPHSTQGDAGILMEAICHHFIQSFSDKQAFKDFLSRLFWTQEHPFPLPALSINAAVSLFLNPITDYAPKYMQAHLISLVSEVFHVNNLKKPDRKLTNCFLSAFEKSVIIYTRHMSRLQTDGWGSMLISSDGPIHPPFESYISTETKEKINALISGLDRPSQKVLESSFSRMKSDLVGTSLRFLKDCQNAYSVSCQEEILAVLSCLVLKASESYNDKSTRPIEGATLQHLYLLAPLLKLMSVSLIQAIRCVRHSNDSSHPKSLKDFSSCKEYDLILNVIACFKDFDTSLPLQQELHSLMSSHATRHVDSKMMFLHFSGLLSLSFVTGIDCLVKACLLTNLALLNLFVLEEGNLDSVHLLVDSSGEYFSSEFPVVRFSETVFDQSSSLVIASKFHKMRSLHSSLVGNKHNGKESLSSETLAEEETEEMCSGEIFLKCMLPGSEGSDDLVDFIECKQGKDYTSWLKNRQRFRKWRSEKMAVLKWKRKKKSWKIREGKRNS</sequence>
<accession>A0A8X8Z2C2</accession>
<dbReference type="InterPro" id="IPR056714">
    <property type="entry name" value="DUF7812"/>
</dbReference>
<keyword evidence="3" id="KW-1185">Reference proteome</keyword>
<dbReference type="Proteomes" id="UP000298416">
    <property type="component" value="Unassembled WGS sequence"/>
</dbReference>
<comment type="caution">
    <text evidence="2">The sequence shown here is derived from an EMBL/GenBank/DDBJ whole genome shotgun (WGS) entry which is preliminary data.</text>
</comment>
<organism evidence="2">
    <name type="scientific">Salvia splendens</name>
    <name type="common">Scarlet sage</name>
    <dbReference type="NCBI Taxonomy" id="180675"/>
    <lineage>
        <taxon>Eukaryota</taxon>
        <taxon>Viridiplantae</taxon>
        <taxon>Streptophyta</taxon>
        <taxon>Embryophyta</taxon>
        <taxon>Tracheophyta</taxon>
        <taxon>Spermatophyta</taxon>
        <taxon>Magnoliopsida</taxon>
        <taxon>eudicotyledons</taxon>
        <taxon>Gunneridae</taxon>
        <taxon>Pentapetalae</taxon>
        <taxon>asterids</taxon>
        <taxon>lamiids</taxon>
        <taxon>Lamiales</taxon>
        <taxon>Lamiaceae</taxon>
        <taxon>Nepetoideae</taxon>
        <taxon>Mentheae</taxon>
        <taxon>Salviinae</taxon>
        <taxon>Salvia</taxon>
        <taxon>Salvia subgen. Calosphace</taxon>
        <taxon>core Calosphace</taxon>
    </lineage>
</organism>
<evidence type="ECO:0000313" key="2">
    <source>
        <dbReference type="EMBL" id="KAG6388858.1"/>
    </source>
</evidence>
<dbReference type="PANTHER" id="PTHR36786:SF1">
    <property type="entry name" value="2-ISOPROPYLMALATE SYNTHASE"/>
    <property type="match status" value="1"/>
</dbReference>